<dbReference type="SUPFAM" id="SSF103473">
    <property type="entry name" value="MFS general substrate transporter"/>
    <property type="match status" value="1"/>
</dbReference>
<gene>
    <name evidence="2" type="ORF">H8S54_00680</name>
</gene>
<feature type="transmembrane region" description="Helical" evidence="1">
    <location>
        <begin position="296"/>
        <end position="317"/>
    </location>
</feature>
<dbReference type="RefSeq" id="WP_021924672.1">
    <property type="nucleotide sequence ID" value="NZ_JACOOT010000002.1"/>
</dbReference>
<dbReference type="GO" id="GO:0015293">
    <property type="term" value="F:symporter activity"/>
    <property type="evidence" value="ECO:0007669"/>
    <property type="project" value="InterPro"/>
</dbReference>
<feature type="transmembrane region" description="Helical" evidence="1">
    <location>
        <begin position="32"/>
        <end position="53"/>
    </location>
</feature>
<feature type="transmembrane region" description="Helical" evidence="1">
    <location>
        <begin position="65"/>
        <end position="82"/>
    </location>
</feature>
<accession>A0A8I0DPQ3</accession>
<dbReference type="EMBL" id="JACOOT010000002">
    <property type="protein sequence ID" value="MBC5649671.1"/>
    <property type="molecule type" value="Genomic_DNA"/>
</dbReference>
<feature type="transmembrane region" description="Helical" evidence="1">
    <location>
        <begin position="202"/>
        <end position="224"/>
    </location>
</feature>
<feature type="transmembrane region" description="Helical" evidence="1">
    <location>
        <begin position="353"/>
        <end position="376"/>
    </location>
</feature>
<feature type="transmembrane region" description="Helical" evidence="1">
    <location>
        <begin position="259"/>
        <end position="276"/>
    </location>
</feature>
<dbReference type="Pfam" id="PF13347">
    <property type="entry name" value="MFS_2"/>
    <property type="match status" value="1"/>
</dbReference>
<keyword evidence="1" id="KW-1133">Transmembrane helix</keyword>
<keyword evidence="1" id="KW-0812">Transmembrane</keyword>
<feature type="transmembrane region" description="Helical" evidence="1">
    <location>
        <begin position="329"/>
        <end position="347"/>
    </location>
</feature>
<reference evidence="2 3" key="1">
    <citation type="submission" date="2020-08" db="EMBL/GenBank/DDBJ databases">
        <title>Genome public.</title>
        <authorList>
            <person name="Liu C."/>
            <person name="Sun Q."/>
        </authorList>
    </citation>
    <scope>NUCLEOTIDE SEQUENCE [LARGE SCALE GENOMIC DNA]</scope>
    <source>
        <strain evidence="2 3">BX17</strain>
    </source>
</reference>
<feature type="transmembrane region" description="Helical" evidence="1">
    <location>
        <begin position="175"/>
        <end position="196"/>
    </location>
</feature>
<keyword evidence="1" id="KW-0472">Membrane</keyword>
<feature type="transmembrane region" description="Helical" evidence="1">
    <location>
        <begin position="397"/>
        <end position="423"/>
    </location>
</feature>
<name>A0A8I0DPQ3_9FIRM</name>
<sequence>MKFFQDKKSTHKFSGVFRSRIQDENVTMPELALGYFLGPFCALLANAIFVSFLNRFYTDILGMKGLFITMLPLVSTVFVIIGNLKMGTMIDKTHTKAGKARPYLLISAPLMLLSIFLIFSVPTGNDSGQLCWIAISYNLFFAVAYPAYFVAHSMMIPLSTRKSNQRGKLSIASQVANLGSTGLFATMLFPMLLYPLLKNQKAWLICMGTIGVIACVGIMLEFLFTRERVTEELNVENEEKAGKTVSIKKQLKAVVSDRYWWMIILFYLFFNMAAAFKNLSMSYYCDYILGSYQDGITQTAVAAISGIPIAAGALFAWPLAKKMGKKNSIVAGLILSGVGGLFAMTDMSNFKVVVLGVFVKTLGTIPACYVMMALFADVLDYLEQKNGFRCDGLSMSIYSIIMVGISGVVTAVFNGLISASGYIPPALVKNAMVAAEQNGITRGIFSLCFLGAETIVNLLLAVMLIFCNVEKKMQKYVRK</sequence>
<dbReference type="InterPro" id="IPR039672">
    <property type="entry name" value="MFS_2"/>
</dbReference>
<protein>
    <submittedName>
        <fullName evidence="2">MFS transporter</fullName>
    </submittedName>
</protein>
<comment type="caution">
    <text evidence="2">The sequence shown here is derived from an EMBL/GenBank/DDBJ whole genome shotgun (WGS) entry which is preliminary data.</text>
</comment>
<proteinExistence type="predicted"/>
<feature type="transmembrane region" description="Helical" evidence="1">
    <location>
        <begin position="443"/>
        <end position="469"/>
    </location>
</feature>
<dbReference type="Proteomes" id="UP000652847">
    <property type="component" value="Unassembled WGS sequence"/>
</dbReference>
<evidence type="ECO:0000313" key="3">
    <source>
        <dbReference type="Proteomes" id="UP000652847"/>
    </source>
</evidence>
<feature type="transmembrane region" description="Helical" evidence="1">
    <location>
        <begin position="133"/>
        <end position="154"/>
    </location>
</feature>
<dbReference type="GO" id="GO:0005886">
    <property type="term" value="C:plasma membrane"/>
    <property type="evidence" value="ECO:0007669"/>
    <property type="project" value="TreeGrafter"/>
</dbReference>
<dbReference type="AlphaFoldDB" id="A0A8I0DPQ3"/>
<evidence type="ECO:0000313" key="2">
    <source>
        <dbReference type="EMBL" id="MBC5649671.1"/>
    </source>
</evidence>
<evidence type="ECO:0000256" key="1">
    <source>
        <dbReference type="SAM" id="Phobius"/>
    </source>
</evidence>
<keyword evidence="3" id="KW-1185">Reference proteome</keyword>
<dbReference type="Gene3D" id="1.20.1250.20">
    <property type="entry name" value="MFS general substrate transporter like domains"/>
    <property type="match status" value="2"/>
</dbReference>
<dbReference type="GO" id="GO:0008643">
    <property type="term" value="P:carbohydrate transport"/>
    <property type="evidence" value="ECO:0007669"/>
    <property type="project" value="InterPro"/>
</dbReference>
<feature type="transmembrane region" description="Helical" evidence="1">
    <location>
        <begin position="103"/>
        <end position="121"/>
    </location>
</feature>
<dbReference type="PANTHER" id="PTHR11328">
    <property type="entry name" value="MAJOR FACILITATOR SUPERFAMILY DOMAIN-CONTAINING PROTEIN"/>
    <property type="match status" value="1"/>
</dbReference>
<dbReference type="PANTHER" id="PTHR11328:SF24">
    <property type="entry name" value="MAJOR FACILITATOR SUPERFAMILY (MFS) PROFILE DOMAIN-CONTAINING PROTEIN"/>
    <property type="match status" value="1"/>
</dbReference>
<organism evidence="2 3">
    <name type="scientific">Blautia segnis</name>
    <dbReference type="NCBI Taxonomy" id="2763030"/>
    <lineage>
        <taxon>Bacteria</taxon>
        <taxon>Bacillati</taxon>
        <taxon>Bacillota</taxon>
        <taxon>Clostridia</taxon>
        <taxon>Lachnospirales</taxon>
        <taxon>Lachnospiraceae</taxon>
        <taxon>Blautia</taxon>
    </lineage>
</organism>
<dbReference type="InterPro" id="IPR036259">
    <property type="entry name" value="MFS_trans_sf"/>
</dbReference>